<dbReference type="AlphaFoldDB" id="A0A5K1HY70"/>
<organism evidence="2 3">
    <name type="scientific">Halomonas lysinitropha</name>
    <dbReference type="NCBI Taxonomy" id="2607506"/>
    <lineage>
        <taxon>Bacteria</taxon>
        <taxon>Pseudomonadati</taxon>
        <taxon>Pseudomonadota</taxon>
        <taxon>Gammaproteobacteria</taxon>
        <taxon>Oceanospirillales</taxon>
        <taxon>Halomonadaceae</taxon>
        <taxon>Halomonas</taxon>
    </lineage>
</organism>
<dbReference type="Gene3D" id="3.40.47.10">
    <property type="match status" value="1"/>
</dbReference>
<protein>
    <submittedName>
        <fullName evidence="2">Beta-ketoadipyl-CoA thiolase</fullName>
        <ecNumber evidence="2">2.3.1.174</ecNumber>
    </submittedName>
</protein>
<keyword evidence="2" id="KW-0012">Acyltransferase</keyword>
<keyword evidence="3" id="KW-1185">Reference proteome</keyword>
<evidence type="ECO:0000313" key="2">
    <source>
        <dbReference type="EMBL" id="VVZ94136.1"/>
    </source>
</evidence>
<dbReference type="SUPFAM" id="SSF53901">
    <property type="entry name" value="Thiolase-like"/>
    <property type="match status" value="1"/>
</dbReference>
<keyword evidence="2" id="KW-0808">Transferase</keyword>
<reference evidence="2 3" key="1">
    <citation type="submission" date="2019-09" db="EMBL/GenBank/DDBJ databases">
        <authorList>
            <person name="Criscuolo A."/>
        </authorList>
    </citation>
    <scope>NUCLEOTIDE SEQUENCE [LARGE SCALE GENOMIC DNA]</scope>
    <source>
        <strain evidence="3">3(2)</strain>
    </source>
</reference>
<dbReference type="GO" id="GO:0033812">
    <property type="term" value="F:3-oxoadipyl-CoA thiolase activity"/>
    <property type="evidence" value="ECO:0007669"/>
    <property type="project" value="UniProtKB-EC"/>
</dbReference>
<dbReference type="EC" id="2.3.1.174" evidence="2"/>
<accession>A0A5K1HY70</accession>
<dbReference type="InterPro" id="IPR016039">
    <property type="entry name" value="Thiolase-like"/>
</dbReference>
<sequence length="47" mass="4863">MGHTLGMAGAHLLLTAAYKLQTSGKRYAPCTMCVGVGQGIATLIEKV</sequence>
<dbReference type="Pfam" id="PF02803">
    <property type="entry name" value="Thiolase_C"/>
    <property type="match status" value="1"/>
</dbReference>
<name>A0A5K1HY70_9GAMM</name>
<proteinExistence type="predicted"/>
<evidence type="ECO:0000313" key="3">
    <source>
        <dbReference type="Proteomes" id="UP000326725"/>
    </source>
</evidence>
<evidence type="ECO:0000259" key="1">
    <source>
        <dbReference type="Pfam" id="PF02803"/>
    </source>
</evidence>
<gene>
    <name evidence="2" type="primary">pcaF_1</name>
    <name evidence="2" type="ORF">HALO32_00186</name>
</gene>
<feature type="domain" description="Thiolase C-terminal" evidence="1">
    <location>
        <begin position="1"/>
        <end position="46"/>
    </location>
</feature>
<dbReference type="EMBL" id="CABVOU010000014">
    <property type="protein sequence ID" value="VVZ94136.1"/>
    <property type="molecule type" value="Genomic_DNA"/>
</dbReference>
<dbReference type="Proteomes" id="UP000326725">
    <property type="component" value="Unassembled WGS sequence"/>
</dbReference>
<dbReference type="InterPro" id="IPR020617">
    <property type="entry name" value="Thiolase_C"/>
</dbReference>